<dbReference type="InterPro" id="IPR023753">
    <property type="entry name" value="FAD/NAD-binding_dom"/>
</dbReference>
<dbReference type="PRINTS" id="PR00469">
    <property type="entry name" value="PNDRDTASEII"/>
</dbReference>
<comment type="caution">
    <text evidence="3">The sequence shown here is derived from an EMBL/GenBank/DDBJ whole genome shotgun (WGS) entry which is preliminary data.</text>
</comment>
<sequence length="325" mass="35316">MEHYDLVVIGAGPSGLRAAIEAKKNGLDKVLILDRESEAGGALINCIHSGFYLEGNEENLTTNELIQALIDLVSQYSIEVKMDTTVLSMNKDKTLVAVNSYDGVFQVKGKSVIFAAGCREKPMGYKNILGHRSAGITTAVSVLKYVNKKGVMPGREYLILGSGDTAILTARSLVLEGAKVKGIIETSSKVHAVREESKEYLKDFNIPVLYNHRVVDVYGEERVEGVKVVEVDKHRNFIEGTEQYITCDTLVLSINLYPENLLGAKTGMELNEDTGELVVSEGMETSLAGFFACGTVIKGYDVIENVLNQGKVAGISAAAYVRNNN</sequence>
<dbReference type="InterPro" id="IPR036188">
    <property type="entry name" value="FAD/NAD-bd_sf"/>
</dbReference>
<accession>A0ABS4K0L0</accession>
<dbReference type="PANTHER" id="PTHR42949">
    <property type="entry name" value="ANAEROBIC GLYCEROL-3-PHOSPHATE DEHYDROGENASE SUBUNIT B"/>
    <property type="match status" value="1"/>
</dbReference>
<gene>
    <name evidence="3" type="ORF">J2Z44_001102</name>
</gene>
<dbReference type="EMBL" id="JAGGLL010000006">
    <property type="protein sequence ID" value="MBP2021311.1"/>
    <property type="molecule type" value="Genomic_DNA"/>
</dbReference>
<dbReference type="Pfam" id="PF07992">
    <property type="entry name" value="Pyr_redox_2"/>
    <property type="match status" value="1"/>
</dbReference>
<protein>
    <submittedName>
        <fullName evidence="3">Thioredoxin reductase</fullName>
    </submittedName>
</protein>
<proteinExistence type="predicted"/>
<feature type="domain" description="FAD/NAD(P)-binding" evidence="2">
    <location>
        <begin position="4"/>
        <end position="309"/>
    </location>
</feature>
<evidence type="ECO:0000259" key="2">
    <source>
        <dbReference type="Pfam" id="PF07992"/>
    </source>
</evidence>
<dbReference type="Proteomes" id="UP001519308">
    <property type="component" value="Unassembled WGS sequence"/>
</dbReference>
<keyword evidence="4" id="KW-1185">Reference proteome</keyword>
<dbReference type="InterPro" id="IPR051691">
    <property type="entry name" value="Metab_Enz_Cyan_OpOx_G3PDH"/>
</dbReference>
<evidence type="ECO:0000256" key="1">
    <source>
        <dbReference type="ARBA" id="ARBA00023002"/>
    </source>
</evidence>
<evidence type="ECO:0000313" key="3">
    <source>
        <dbReference type="EMBL" id="MBP2021311.1"/>
    </source>
</evidence>
<name>A0ABS4K0L0_9CLOT</name>
<dbReference type="Gene3D" id="3.50.50.60">
    <property type="entry name" value="FAD/NAD(P)-binding domain"/>
    <property type="match status" value="2"/>
</dbReference>
<organism evidence="3 4">
    <name type="scientific">Clostridium punense</name>
    <dbReference type="NCBI Taxonomy" id="1054297"/>
    <lineage>
        <taxon>Bacteria</taxon>
        <taxon>Bacillati</taxon>
        <taxon>Bacillota</taxon>
        <taxon>Clostridia</taxon>
        <taxon>Eubacteriales</taxon>
        <taxon>Clostridiaceae</taxon>
        <taxon>Clostridium</taxon>
    </lineage>
</organism>
<keyword evidence="1" id="KW-0560">Oxidoreductase</keyword>
<evidence type="ECO:0000313" key="4">
    <source>
        <dbReference type="Proteomes" id="UP001519308"/>
    </source>
</evidence>
<dbReference type="PRINTS" id="PR00368">
    <property type="entry name" value="FADPNR"/>
</dbReference>
<reference evidence="3 4" key="1">
    <citation type="submission" date="2021-03" db="EMBL/GenBank/DDBJ databases">
        <title>Genomic Encyclopedia of Type Strains, Phase IV (KMG-IV): sequencing the most valuable type-strain genomes for metagenomic binning, comparative biology and taxonomic classification.</title>
        <authorList>
            <person name="Goeker M."/>
        </authorList>
    </citation>
    <scope>NUCLEOTIDE SEQUENCE [LARGE SCALE GENOMIC DNA]</scope>
    <source>
        <strain evidence="3 4">DSM 28650</strain>
    </source>
</reference>
<dbReference type="PANTHER" id="PTHR42949:SF3">
    <property type="entry name" value="ANAEROBIC GLYCEROL-3-PHOSPHATE DEHYDROGENASE SUBUNIT B"/>
    <property type="match status" value="1"/>
</dbReference>
<dbReference type="SUPFAM" id="SSF51905">
    <property type="entry name" value="FAD/NAD(P)-binding domain"/>
    <property type="match status" value="1"/>
</dbReference>
<dbReference type="RefSeq" id="WP_021281173.1">
    <property type="nucleotide sequence ID" value="NZ_JAGGLL010000006.1"/>
</dbReference>